<dbReference type="InterPro" id="IPR049049">
    <property type="entry name" value="Beta-AFase-like_GH127_C"/>
</dbReference>
<dbReference type="Pfam" id="PF20737">
    <property type="entry name" value="Glyco_hydro127C"/>
    <property type="match status" value="1"/>
</dbReference>
<feature type="region of interest" description="Disordered" evidence="1">
    <location>
        <begin position="588"/>
        <end position="611"/>
    </location>
</feature>
<evidence type="ECO:0000259" key="3">
    <source>
        <dbReference type="Pfam" id="PF20736"/>
    </source>
</evidence>
<dbReference type="AlphaFoldDB" id="A0A1H0DZK9"/>
<dbReference type="InterPro" id="IPR049174">
    <property type="entry name" value="Beta-AFase-like"/>
</dbReference>
<dbReference type="OrthoDB" id="9757939at2"/>
<dbReference type="GO" id="GO:0005975">
    <property type="term" value="P:carbohydrate metabolic process"/>
    <property type="evidence" value="ECO:0007669"/>
    <property type="project" value="InterPro"/>
</dbReference>
<evidence type="ECO:0000256" key="1">
    <source>
        <dbReference type="SAM" id="MobiDB-lite"/>
    </source>
</evidence>
<feature type="domain" description="Non-reducing end beta-L-arabinofuranosidase-like GH127 C-terminal" evidence="4">
    <location>
        <begin position="525"/>
        <end position="636"/>
    </location>
</feature>
<protein>
    <recommendedName>
        <fullName evidence="7">Glycoside hydrolase family 127 protein</fullName>
    </recommendedName>
</protein>
<dbReference type="Proteomes" id="UP000199088">
    <property type="component" value="Unassembled WGS sequence"/>
</dbReference>
<evidence type="ECO:0000259" key="2">
    <source>
        <dbReference type="Pfam" id="PF07944"/>
    </source>
</evidence>
<organism evidence="5 6">
    <name type="scientific">Klenkia soli</name>
    <dbReference type="NCBI Taxonomy" id="1052260"/>
    <lineage>
        <taxon>Bacteria</taxon>
        <taxon>Bacillati</taxon>
        <taxon>Actinomycetota</taxon>
        <taxon>Actinomycetes</taxon>
        <taxon>Geodermatophilales</taxon>
        <taxon>Geodermatophilaceae</taxon>
        <taxon>Klenkia</taxon>
    </lineage>
</organism>
<dbReference type="PANTHER" id="PTHR43465">
    <property type="entry name" value="DUF1680 DOMAIN PROTEIN (AFU_ORTHOLOGUE AFUA_1G08910)"/>
    <property type="match status" value="1"/>
</dbReference>
<dbReference type="InterPro" id="IPR049046">
    <property type="entry name" value="Beta-AFase-like_GH127_middle"/>
</dbReference>
<dbReference type="STRING" id="1052260.SAMN05660199_00606"/>
<accession>A0A1H0DZK9</accession>
<feature type="domain" description="Non-reducing end beta-L-arabinofuranosidase-like GH127 catalytic" evidence="2">
    <location>
        <begin position="26"/>
        <end position="418"/>
    </location>
</feature>
<dbReference type="InterPro" id="IPR008928">
    <property type="entry name" value="6-hairpin_glycosidase_sf"/>
</dbReference>
<keyword evidence="6" id="KW-1185">Reference proteome</keyword>
<name>A0A1H0DZK9_9ACTN</name>
<gene>
    <name evidence="5" type="ORF">SAMN05660199_00606</name>
</gene>
<dbReference type="InterPro" id="IPR012878">
    <property type="entry name" value="Beta-AFase-like_GH127_cat"/>
</dbReference>
<evidence type="ECO:0000259" key="4">
    <source>
        <dbReference type="Pfam" id="PF20737"/>
    </source>
</evidence>
<dbReference type="Pfam" id="PF20736">
    <property type="entry name" value="Glyco_hydro127M"/>
    <property type="match status" value="1"/>
</dbReference>
<dbReference type="SUPFAM" id="SSF48208">
    <property type="entry name" value="Six-hairpin glycosidases"/>
    <property type="match status" value="1"/>
</dbReference>
<dbReference type="EMBL" id="FNIR01000002">
    <property type="protein sequence ID" value="SDN75555.1"/>
    <property type="molecule type" value="Genomic_DNA"/>
</dbReference>
<proteinExistence type="predicted"/>
<feature type="domain" description="Non-reducing end beta-L-arabinofuranosidase-like GH127 middle" evidence="3">
    <location>
        <begin position="429"/>
        <end position="517"/>
    </location>
</feature>
<dbReference type="PANTHER" id="PTHR43465:SF2">
    <property type="entry name" value="DUF1680 DOMAIN PROTEIN (AFU_ORTHOLOGUE AFUA_1G08910)"/>
    <property type="match status" value="1"/>
</dbReference>
<evidence type="ECO:0000313" key="5">
    <source>
        <dbReference type="EMBL" id="SDN75555.1"/>
    </source>
</evidence>
<dbReference type="Pfam" id="PF07944">
    <property type="entry name" value="Beta-AFase-like_GH127_cat"/>
    <property type="match status" value="1"/>
</dbReference>
<evidence type="ECO:0008006" key="7">
    <source>
        <dbReference type="Google" id="ProtNLM"/>
    </source>
</evidence>
<dbReference type="RefSeq" id="WP_091239527.1">
    <property type="nucleotide sequence ID" value="NZ_FNIR01000002.1"/>
</dbReference>
<sequence length="638" mass="68389">MPAATSRTAAPALPGRGRLRPLTLDEVHLTGGLWHELQAVNGAATLDHLRSWTERLGWVQAFTDASAAGTPADRRGREFTDSEIYKYAEAVAWEAARTGSPELLEHLEKLAATVGSAQAEDGYLHTAFGRPGQPERYSDLAFGHELYCAGHLLQAAVAHARSGAGDAWLQIARRVADQVCDRFGPAGVAAVCGHPEIETALVELHRTTGEPRYLQQAAMFVERRGRGTLPPHEFGAAYFLDDQPVREAQVLRGHAVRALYLAAGAVDVAVETDDAELLQAVLTQWDTTLARRTYVTGGMGSRHQDEAFSDDWVLPADRAYAETCAGVAGVMLAWRLLLATGDARHADVVERLLYNVVATSPGDDGRSFFYANTLHQRTPTADTDPDGEALAFGGGGRQPWFEVSCCLPNVARLLASLDGYLATADDQGLQVHQYASCDIATDLPAGRVGLQVRTRYPDEGTVVLTVTEAPGWDWTLSLRVPSWSRGRARVTVDGVEQAVGHDTAVLHGALPAGTTIELVLNTTPRWSHPDARIDAVRGCVTVQRGPDVLCLDATADQGLDLDRVAVDVAAGLTATADGGVGITLQVRPDAGPRDGDGLPYGEAPHPAADAEQRPATLVPYRRWGRAGSSTMRVWLPTA</sequence>
<evidence type="ECO:0000313" key="6">
    <source>
        <dbReference type="Proteomes" id="UP000199088"/>
    </source>
</evidence>
<reference evidence="6" key="1">
    <citation type="submission" date="2016-10" db="EMBL/GenBank/DDBJ databases">
        <authorList>
            <person name="Varghese N."/>
            <person name="Submissions S."/>
        </authorList>
    </citation>
    <scope>NUCLEOTIDE SEQUENCE [LARGE SCALE GENOMIC DNA]</scope>
    <source>
        <strain evidence="6">DSM 45843</strain>
    </source>
</reference>